<keyword evidence="3" id="KW-0812">Transmembrane</keyword>
<evidence type="ECO:0000256" key="1">
    <source>
        <dbReference type="ARBA" id="ARBA00004651"/>
    </source>
</evidence>
<dbReference type="PANTHER" id="PTHR30572:SF4">
    <property type="entry name" value="ABC TRANSPORTER PERMEASE YTRF"/>
    <property type="match status" value="1"/>
</dbReference>
<keyword evidence="2" id="KW-1003">Cell membrane</keyword>
<comment type="subcellular location">
    <subcellularLocation>
        <location evidence="1">Cell membrane</location>
        <topology evidence="1">Multi-pass membrane protein</topology>
    </subcellularLocation>
</comment>
<evidence type="ECO:0000313" key="8">
    <source>
        <dbReference type="EMBL" id="AOS63247.1"/>
    </source>
</evidence>
<name>A0AAC9HPQ8_9PSEU</name>
<keyword evidence="5" id="KW-0472">Membrane</keyword>
<keyword evidence="4" id="KW-1133">Transmembrane helix</keyword>
<evidence type="ECO:0000256" key="5">
    <source>
        <dbReference type="ARBA" id="ARBA00023136"/>
    </source>
</evidence>
<dbReference type="GO" id="GO:0005886">
    <property type="term" value="C:plasma membrane"/>
    <property type="evidence" value="ECO:0007669"/>
    <property type="project" value="UniProtKB-SubCell"/>
</dbReference>
<dbReference type="InterPro" id="IPR003838">
    <property type="entry name" value="ABC3_permease_C"/>
</dbReference>
<feature type="domain" description="ABC3 transporter permease C-terminal" evidence="7">
    <location>
        <begin position="741"/>
        <end position="861"/>
    </location>
</feature>
<organism evidence="8 9">
    <name type="scientific">Actinoalloteichus hymeniacidonis</name>
    <dbReference type="NCBI Taxonomy" id="340345"/>
    <lineage>
        <taxon>Bacteria</taxon>
        <taxon>Bacillati</taxon>
        <taxon>Actinomycetota</taxon>
        <taxon>Actinomycetes</taxon>
        <taxon>Pseudonocardiales</taxon>
        <taxon>Pseudonocardiaceae</taxon>
        <taxon>Actinoalloteichus</taxon>
    </lineage>
</organism>
<evidence type="ECO:0000256" key="2">
    <source>
        <dbReference type="ARBA" id="ARBA00022475"/>
    </source>
</evidence>
<dbReference type="KEGG" id="ahm:TL08_12165"/>
<dbReference type="PANTHER" id="PTHR30572">
    <property type="entry name" value="MEMBRANE COMPONENT OF TRANSPORTER-RELATED"/>
    <property type="match status" value="1"/>
</dbReference>
<sequence>MKAKRSTFRKLPWTRAPRAALSSPSTMLVAMLTGLVVAFVIAGAVLHVSTVGSAAVSYNLDRLCPHNLGPNVVGEALDNDNAATVVDAATESGARHGFTESVSGRYTMPLRVDFGTDSALTRIGHRDQAMDNLTVLEGGERSGLWIARSVAEQAGVRVGDRAQGLGVDAAASTVTTIYEDLVQPQDQFWCTEEALVTVRPLSGDFEDAQVLFFADREEFEAFTAATPLLLATTVRFPVEQPQTPDAASALSERAAHVVSDIRGVVGDFATDQPVTARAYLDRPVELAGESSRSVTLAVLPLTLVSLLVGLAGVAAVAVQWCQRRHTEIRLLWSRGVSPLAIGAKAVLELGLPLLAGMGLGVGVAFAALDLFAPASQIQPGTGTLLTLIMFGVVAVAIGVVGATVAVRVRSGLERARVRHGGRVRRILTLLPWELATAGLAVWAGSRLWDGALSVEADEVIPRIDPVALAFPLLIVLTVAGLIARLLNGSLIKSHSLQMWSRPAAQLGIRRLAASRGTVTGVLVVALLAVGTIAVGNGVVTAQQGAFNAKSGLSVGAESSVQVGNAEIRDGLTLPAEIATESTFVGVTTRAIPDQSRDGRIVVVDPATFARGAFSDDTARSRQIDEALESLGAADTNGRIPALAVAGAAEGTVDIGGGMEVRTVGAVEGFPGLTRSIGYVIAAEAVEQPTTIASWFVWSNHGLTTVVEALAAEGVEALNTAERAAAMDALAFLTVEWTFSFIVVLGLVLAALAVVSLLLSVEARRRQNELSGALAARMGLRLRTLVSSYLVELSVVAVLAIVFGSLAGIVGAQLSSSRLDPAPEVFPAPEPGLPWGFLIWTVLITSVVVAVATWIAVRLVRTARVGELIRG</sequence>
<evidence type="ECO:0000259" key="7">
    <source>
        <dbReference type="Pfam" id="PF02687"/>
    </source>
</evidence>
<evidence type="ECO:0000256" key="3">
    <source>
        <dbReference type="ARBA" id="ARBA00022692"/>
    </source>
</evidence>
<dbReference type="InterPro" id="IPR050250">
    <property type="entry name" value="Macrolide_Exporter_MacB"/>
</dbReference>
<comment type="similarity">
    <text evidence="6">Belongs to the ABC-4 integral membrane protein family.</text>
</comment>
<protein>
    <submittedName>
        <fullName evidence="8">FtsX-like permease family</fullName>
    </submittedName>
</protein>
<dbReference type="EMBL" id="CP014859">
    <property type="protein sequence ID" value="AOS63247.1"/>
    <property type="molecule type" value="Genomic_DNA"/>
</dbReference>
<dbReference type="AlphaFoldDB" id="A0AAC9HPQ8"/>
<accession>A0AAC9HPQ8</accession>
<dbReference type="Pfam" id="PF02687">
    <property type="entry name" value="FtsX"/>
    <property type="match status" value="1"/>
</dbReference>
<dbReference type="GO" id="GO:0022857">
    <property type="term" value="F:transmembrane transporter activity"/>
    <property type="evidence" value="ECO:0007669"/>
    <property type="project" value="TreeGrafter"/>
</dbReference>
<gene>
    <name evidence="8" type="ORF">TL08_12165</name>
</gene>
<evidence type="ECO:0000313" key="9">
    <source>
        <dbReference type="Proteomes" id="UP000095210"/>
    </source>
</evidence>
<evidence type="ECO:0000256" key="4">
    <source>
        <dbReference type="ARBA" id="ARBA00022989"/>
    </source>
</evidence>
<evidence type="ECO:0000256" key="6">
    <source>
        <dbReference type="ARBA" id="ARBA00038076"/>
    </source>
</evidence>
<proteinExistence type="inferred from homology"/>
<dbReference type="Proteomes" id="UP000095210">
    <property type="component" value="Chromosome"/>
</dbReference>
<keyword evidence="9" id="KW-1185">Reference proteome</keyword>
<reference evidence="9" key="1">
    <citation type="submission" date="2016-03" db="EMBL/GenBank/DDBJ databases">
        <title>Complete genome sequence of the type strain Actinoalloteichus hymeniacidonis DSM 45092.</title>
        <authorList>
            <person name="Schaffert L."/>
            <person name="Albersmeier A."/>
            <person name="Winkler A."/>
            <person name="Kalinowski J."/>
            <person name="Zotchev S."/>
            <person name="Ruckert C."/>
        </authorList>
    </citation>
    <scope>NUCLEOTIDE SEQUENCE [LARGE SCALE GENOMIC DNA]</scope>
    <source>
        <strain evidence="9">HPA177(T) (DSM 45092(T))</strain>
    </source>
</reference>
<dbReference type="RefSeq" id="WP_157421045.1">
    <property type="nucleotide sequence ID" value="NZ_CP014859.1"/>
</dbReference>